<keyword evidence="2" id="KW-0472">Membrane</keyword>
<reference evidence="3 4" key="1">
    <citation type="submission" date="2019-11" db="EMBL/GenBank/DDBJ databases">
        <title>Draft genome of Amycolatopsis RM579.</title>
        <authorList>
            <person name="Duangmal K."/>
            <person name="Mingma R."/>
        </authorList>
    </citation>
    <scope>NUCLEOTIDE SEQUENCE [LARGE SCALE GENOMIC DNA]</scope>
    <source>
        <strain evidence="3 4">RM579</strain>
    </source>
</reference>
<dbReference type="RefSeq" id="WP_312868429.1">
    <property type="nucleotide sequence ID" value="NZ_WMBA01000040.1"/>
</dbReference>
<dbReference type="AlphaFoldDB" id="A0A6N7YV13"/>
<keyword evidence="2" id="KW-0812">Transmembrane</keyword>
<gene>
    <name evidence="3" type="ORF">GKO32_23520</name>
</gene>
<evidence type="ECO:0000313" key="3">
    <source>
        <dbReference type="EMBL" id="MTD56917.1"/>
    </source>
</evidence>
<keyword evidence="2" id="KW-1133">Transmembrane helix</keyword>
<feature type="region of interest" description="Disordered" evidence="1">
    <location>
        <begin position="287"/>
        <end position="315"/>
    </location>
</feature>
<accession>A0A6N7YV13</accession>
<keyword evidence="4" id="KW-1185">Reference proteome</keyword>
<organism evidence="3 4">
    <name type="scientific">Amycolatopsis pithecellobii</name>
    <dbReference type="NCBI Taxonomy" id="664692"/>
    <lineage>
        <taxon>Bacteria</taxon>
        <taxon>Bacillati</taxon>
        <taxon>Actinomycetota</taxon>
        <taxon>Actinomycetes</taxon>
        <taxon>Pseudonocardiales</taxon>
        <taxon>Pseudonocardiaceae</taxon>
        <taxon>Amycolatopsis</taxon>
    </lineage>
</organism>
<name>A0A6N7YV13_9PSEU</name>
<evidence type="ECO:0000313" key="4">
    <source>
        <dbReference type="Proteomes" id="UP000440096"/>
    </source>
</evidence>
<proteinExistence type="predicted"/>
<feature type="transmembrane region" description="Helical" evidence="2">
    <location>
        <begin position="42"/>
        <end position="62"/>
    </location>
</feature>
<protein>
    <submittedName>
        <fullName evidence="3">Uncharacterized protein</fullName>
    </submittedName>
</protein>
<dbReference type="Proteomes" id="UP000440096">
    <property type="component" value="Unassembled WGS sequence"/>
</dbReference>
<sequence>MDEHGIENHPGLMDPDWQRHAEKEAWVDQRRTRRRRRRGRRLVIFAVVLVVVAGAGIAVYRWGKASSEHYSGGGAVSTTTAPAPTDLPDFARVDLSRPFENTPAQNWAEGIAGLTVPPATKVGAFSKEQVASALDQVKQAIVVASLDPEVLQRHNVEKYTALLAPDARGDVRAHPESYLVLLADGYPLLPVAPRMTGGLTVQAGKPGELTVHADYVVTYAFDPGSRQVYGPGDLEPFLRIQADYVVTSGSNYQKSSWGLWLDQLNRYYTEAACGALKQDRVAPAFSENFDGPSVTPEPGEFDPSKPMPTGENCPG</sequence>
<evidence type="ECO:0000256" key="1">
    <source>
        <dbReference type="SAM" id="MobiDB-lite"/>
    </source>
</evidence>
<evidence type="ECO:0000256" key="2">
    <source>
        <dbReference type="SAM" id="Phobius"/>
    </source>
</evidence>
<dbReference type="EMBL" id="WMBA01000040">
    <property type="protein sequence ID" value="MTD56917.1"/>
    <property type="molecule type" value="Genomic_DNA"/>
</dbReference>
<comment type="caution">
    <text evidence="3">The sequence shown here is derived from an EMBL/GenBank/DDBJ whole genome shotgun (WGS) entry which is preliminary data.</text>
</comment>